<feature type="region of interest" description="Disordered" evidence="2">
    <location>
        <begin position="150"/>
        <end position="175"/>
    </location>
</feature>
<organism evidence="4 5">
    <name type="scientific">Cyphellophora europaea (strain CBS 101466)</name>
    <name type="common">Phialophora europaea</name>
    <dbReference type="NCBI Taxonomy" id="1220924"/>
    <lineage>
        <taxon>Eukaryota</taxon>
        <taxon>Fungi</taxon>
        <taxon>Dikarya</taxon>
        <taxon>Ascomycota</taxon>
        <taxon>Pezizomycotina</taxon>
        <taxon>Eurotiomycetes</taxon>
        <taxon>Chaetothyriomycetidae</taxon>
        <taxon>Chaetothyriales</taxon>
        <taxon>Cyphellophoraceae</taxon>
        <taxon>Cyphellophora</taxon>
    </lineage>
</organism>
<feature type="compositionally biased region" description="Polar residues" evidence="2">
    <location>
        <begin position="150"/>
        <end position="164"/>
    </location>
</feature>
<keyword evidence="5" id="KW-1185">Reference proteome</keyword>
<feature type="domain" description="C2H2-type" evidence="3">
    <location>
        <begin position="181"/>
        <end position="216"/>
    </location>
</feature>
<dbReference type="PROSITE" id="PS50157">
    <property type="entry name" value="ZINC_FINGER_C2H2_2"/>
    <property type="match status" value="1"/>
</dbReference>
<evidence type="ECO:0000313" key="5">
    <source>
        <dbReference type="Proteomes" id="UP000030752"/>
    </source>
</evidence>
<feature type="region of interest" description="Disordered" evidence="2">
    <location>
        <begin position="1"/>
        <end position="96"/>
    </location>
</feature>
<gene>
    <name evidence="4" type="ORF">HMPREF1541_02667</name>
</gene>
<keyword evidence="1" id="KW-0862">Zinc</keyword>
<dbReference type="AlphaFoldDB" id="W2S650"/>
<proteinExistence type="predicted"/>
<dbReference type="HOGENOM" id="CLU_067130_2_1_1"/>
<dbReference type="RefSeq" id="XP_008715244.1">
    <property type="nucleotide sequence ID" value="XM_008717022.1"/>
</dbReference>
<dbReference type="InParanoid" id="W2S650"/>
<name>W2S650_CYPE1</name>
<dbReference type="InterPro" id="IPR013087">
    <property type="entry name" value="Znf_C2H2_type"/>
</dbReference>
<dbReference type="Proteomes" id="UP000030752">
    <property type="component" value="Unassembled WGS sequence"/>
</dbReference>
<dbReference type="VEuPathDB" id="FungiDB:HMPREF1541_02667"/>
<dbReference type="GO" id="GO:0008270">
    <property type="term" value="F:zinc ion binding"/>
    <property type="evidence" value="ECO:0007669"/>
    <property type="project" value="UniProtKB-KW"/>
</dbReference>
<feature type="compositionally biased region" description="Low complexity" evidence="2">
    <location>
        <begin position="43"/>
        <end position="61"/>
    </location>
</feature>
<reference evidence="4 5" key="1">
    <citation type="submission" date="2013-03" db="EMBL/GenBank/DDBJ databases">
        <title>The Genome Sequence of Phialophora europaea CBS 101466.</title>
        <authorList>
            <consortium name="The Broad Institute Genomics Platform"/>
            <person name="Cuomo C."/>
            <person name="de Hoog S."/>
            <person name="Gorbushina A."/>
            <person name="Walker B."/>
            <person name="Young S.K."/>
            <person name="Zeng Q."/>
            <person name="Gargeya S."/>
            <person name="Fitzgerald M."/>
            <person name="Haas B."/>
            <person name="Abouelleil A."/>
            <person name="Allen A.W."/>
            <person name="Alvarado L."/>
            <person name="Arachchi H.M."/>
            <person name="Berlin A.M."/>
            <person name="Chapman S.B."/>
            <person name="Gainer-Dewar J."/>
            <person name="Goldberg J."/>
            <person name="Griggs A."/>
            <person name="Gujja S."/>
            <person name="Hansen M."/>
            <person name="Howarth C."/>
            <person name="Imamovic A."/>
            <person name="Ireland A."/>
            <person name="Larimer J."/>
            <person name="McCowan C."/>
            <person name="Murphy C."/>
            <person name="Pearson M."/>
            <person name="Poon T.W."/>
            <person name="Priest M."/>
            <person name="Roberts A."/>
            <person name="Saif S."/>
            <person name="Shea T."/>
            <person name="Sisk P."/>
            <person name="Sykes S."/>
            <person name="Wortman J."/>
            <person name="Nusbaum C."/>
            <person name="Birren B."/>
        </authorList>
    </citation>
    <scope>NUCLEOTIDE SEQUENCE [LARGE SCALE GENOMIC DNA]</scope>
    <source>
        <strain evidence="4 5">CBS 101466</strain>
    </source>
</reference>
<protein>
    <recommendedName>
        <fullName evidence="3">C2H2-type domain-containing protein</fullName>
    </recommendedName>
</protein>
<dbReference type="GeneID" id="19970006"/>
<keyword evidence="1" id="KW-0863">Zinc-finger</keyword>
<dbReference type="SMART" id="SM00355">
    <property type="entry name" value="ZnF_C2H2"/>
    <property type="match status" value="2"/>
</dbReference>
<dbReference type="EMBL" id="KB822718">
    <property type="protein sequence ID" value="ETN43508.1"/>
    <property type="molecule type" value="Genomic_DNA"/>
</dbReference>
<dbReference type="STRING" id="1220924.W2S650"/>
<dbReference type="eggNOG" id="ENOG502STQI">
    <property type="taxonomic scope" value="Eukaryota"/>
</dbReference>
<evidence type="ECO:0000313" key="4">
    <source>
        <dbReference type="EMBL" id="ETN43508.1"/>
    </source>
</evidence>
<sequence>MSHTFTNVIPPTPQDIAPATFDFNTLPRAGSAAHHLSTSPAFSRQSSHNSSLSSLSRSPSPGIYSISANGSAGPVRQTLRSNSTSSNSSLHAYGIPVQDPTTNHPAWRCAYPGCTSRATFTRGCDLRKHYNRHSKHLFCRVDGCPQSQAAAASRSTDGTLTGGFSSKKDRARHEAKHNPGIRCEWKGVHGEECGRIFSRMDNMKDHVRRIHKKHEQKSSR</sequence>
<evidence type="ECO:0000259" key="3">
    <source>
        <dbReference type="PROSITE" id="PS50157"/>
    </source>
</evidence>
<keyword evidence="1" id="KW-0479">Metal-binding</keyword>
<dbReference type="Gene3D" id="3.30.160.60">
    <property type="entry name" value="Classic Zinc Finger"/>
    <property type="match status" value="1"/>
</dbReference>
<accession>W2S650</accession>
<dbReference type="OrthoDB" id="654211at2759"/>
<evidence type="ECO:0000256" key="2">
    <source>
        <dbReference type="SAM" id="MobiDB-lite"/>
    </source>
</evidence>
<evidence type="ECO:0000256" key="1">
    <source>
        <dbReference type="PROSITE-ProRule" id="PRU00042"/>
    </source>
</evidence>